<feature type="transmembrane region" description="Helical" evidence="1">
    <location>
        <begin position="37"/>
        <end position="54"/>
    </location>
</feature>
<dbReference type="EMBL" id="LNQE01000866">
    <property type="protein sequence ID" value="KUG24052.1"/>
    <property type="molecule type" value="Genomic_DNA"/>
</dbReference>
<protein>
    <submittedName>
        <fullName evidence="2">Uncharacterized protein</fullName>
    </submittedName>
</protein>
<keyword evidence="1" id="KW-1133">Transmembrane helix</keyword>
<evidence type="ECO:0000313" key="2">
    <source>
        <dbReference type="EMBL" id="KUG24052.1"/>
    </source>
</evidence>
<comment type="caution">
    <text evidence="2">The sequence shown here is derived from an EMBL/GenBank/DDBJ whole genome shotgun (WGS) entry which is preliminary data.</text>
</comment>
<sequence>MDAITGYISAHPGVLVMIVVFIIILIVHFIFKSLIKSALIFLLFLLAVSGYYYLKDPDKMPEKIDQSINLLKSGVIEIVDKSKGFFKDTKELYKESKDVPGDFNKMLKESDQKAGK</sequence>
<name>A0A0W8FTD6_9ZZZZ</name>
<evidence type="ECO:0000256" key="1">
    <source>
        <dbReference type="SAM" id="Phobius"/>
    </source>
</evidence>
<accession>A0A0W8FTD6</accession>
<dbReference type="AlphaFoldDB" id="A0A0W8FTD6"/>
<keyword evidence="1" id="KW-0812">Transmembrane</keyword>
<reference evidence="2" key="1">
    <citation type="journal article" date="2015" name="Proc. Natl. Acad. Sci. U.S.A.">
        <title>Networks of energetic and metabolic interactions define dynamics in microbial communities.</title>
        <authorList>
            <person name="Embree M."/>
            <person name="Liu J.K."/>
            <person name="Al-Bassam M.M."/>
            <person name="Zengler K."/>
        </authorList>
    </citation>
    <scope>NUCLEOTIDE SEQUENCE</scope>
</reference>
<organism evidence="2">
    <name type="scientific">hydrocarbon metagenome</name>
    <dbReference type="NCBI Taxonomy" id="938273"/>
    <lineage>
        <taxon>unclassified sequences</taxon>
        <taxon>metagenomes</taxon>
        <taxon>ecological metagenomes</taxon>
    </lineage>
</organism>
<keyword evidence="1" id="KW-0472">Membrane</keyword>
<gene>
    <name evidence="2" type="ORF">ASZ90_006150</name>
</gene>
<proteinExistence type="predicted"/>
<feature type="transmembrane region" description="Helical" evidence="1">
    <location>
        <begin position="12"/>
        <end position="31"/>
    </location>
</feature>